<accession>A0A1B0ATP9</accession>
<keyword evidence="2" id="KW-1185">Reference proteome</keyword>
<reference evidence="1" key="2">
    <citation type="submission" date="2020-05" db="UniProtKB">
        <authorList>
            <consortium name="EnsemblMetazoa"/>
        </authorList>
    </citation>
    <scope>IDENTIFICATION</scope>
    <source>
        <strain evidence="1">IAEA</strain>
    </source>
</reference>
<evidence type="ECO:0000313" key="2">
    <source>
        <dbReference type="Proteomes" id="UP000092460"/>
    </source>
</evidence>
<dbReference type="EnsemblMetazoa" id="GPPI008207-RA">
    <property type="protein sequence ID" value="GPPI008207-PA"/>
    <property type="gene ID" value="GPPI008207"/>
</dbReference>
<name>A0A1B0ATP9_9MUSC</name>
<dbReference type="VEuPathDB" id="VectorBase:GPPI008207"/>
<dbReference type="EMBL" id="JXJN01003419">
    <property type="status" value="NOT_ANNOTATED_CDS"/>
    <property type="molecule type" value="Genomic_DNA"/>
</dbReference>
<protein>
    <submittedName>
        <fullName evidence="1">Uncharacterized protein</fullName>
    </submittedName>
</protein>
<dbReference type="AlphaFoldDB" id="A0A1B0ATP9"/>
<evidence type="ECO:0000313" key="1">
    <source>
        <dbReference type="EnsemblMetazoa" id="GPPI008207-PA"/>
    </source>
</evidence>
<sequence length="109" mass="12512">MVTPHDSITVSVGVMPFLSLRYYYKILLPMDKFACLKIDLCLVDYYPSFVVTRFKKSLMTSRKKRTNKEKKRGKRPSICTFVVAGICSFAVHLDIRSPPVPLKIWNPAV</sequence>
<dbReference type="Proteomes" id="UP000092460">
    <property type="component" value="Unassembled WGS sequence"/>
</dbReference>
<organism evidence="1 2">
    <name type="scientific">Glossina palpalis gambiensis</name>
    <dbReference type="NCBI Taxonomy" id="67801"/>
    <lineage>
        <taxon>Eukaryota</taxon>
        <taxon>Metazoa</taxon>
        <taxon>Ecdysozoa</taxon>
        <taxon>Arthropoda</taxon>
        <taxon>Hexapoda</taxon>
        <taxon>Insecta</taxon>
        <taxon>Pterygota</taxon>
        <taxon>Neoptera</taxon>
        <taxon>Endopterygota</taxon>
        <taxon>Diptera</taxon>
        <taxon>Brachycera</taxon>
        <taxon>Muscomorpha</taxon>
        <taxon>Hippoboscoidea</taxon>
        <taxon>Glossinidae</taxon>
        <taxon>Glossina</taxon>
    </lineage>
</organism>
<proteinExistence type="predicted"/>
<reference evidence="2" key="1">
    <citation type="submission" date="2015-01" db="EMBL/GenBank/DDBJ databases">
        <authorList>
            <person name="Aksoy S."/>
            <person name="Warren W."/>
            <person name="Wilson R.K."/>
        </authorList>
    </citation>
    <scope>NUCLEOTIDE SEQUENCE [LARGE SCALE GENOMIC DNA]</scope>
    <source>
        <strain evidence="2">IAEA</strain>
    </source>
</reference>